<dbReference type="EMBL" id="BOMI01000178">
    <property type="protein sequence ID" value="GID79797.1"/>
    <property type="molecule type" value="Genomic_DNA"/>
</dbReference>
<comment type="caution">
    <text evidence="2">The sequence shown here is derived from an EMBL/GenBank/DDBJ whole genome shotgun (WGS) entry which is preliminary data.</text>
</comment>
<evidence type="ECO:0000313" key="2">
    <source>
        <dbReference type="EMBL" id="GID79797.1"/>
    </source>
</evidence>
<gene>
    <name evidence="2" type="ORF">Ade02nite_84380</name>
</gene>
<name>A0ABQ3YIH3_9ACTN</name>
<sequence>MKALVVLDTLVWVGVLVVGLGWVARRRGHLGRVAWMAACGIGLLAVGAVGDVAWLLFAWRMAEEGAGIPAFLRWNSTVGTATGVAAVCGIAALAGSLFLRPPGIEDGA</sequence>
<evidence type="ECO:0000313" key="3">
    <source>
        <dbReference type="Proteomes" id="UP000609879"/>
    </source>
</evidence>
<keyword evidence="1" id="KW-0812">Transmembrane</keyword>
<protein>
    <submittedName>
        <fullName evidence="2">Uncharacterized protein</fullName>
    </submittedName>
</protein>
<accession>A0ABQ3YIH3</accession>
<feature type="transmembrane region" description="Helical" evidence="1">
    <location>
        <begin position="6"/>
        <end position="24"/>
    </location>
</feature>
<evidence type="ECO:0000256" key="1">
    <source>
        <dbReference type="SAM" id="Phobius"/>
    </source>
</evidence>
<reference evidence="2 3" key="1">
    <citation type="submission" date="2021-01" db="EMBL/GenBank/DDBJ databases">
        <title>Whole genome shotgun sequence of Actinoplanes deccanensis NBRC 13994.</title>
        <authorList>
            <person name="Komaki H."/>
            <person name="Tamura T."/>
        </authorList>
    </citation>
    <scope>NUCLEOTIDE SEQUENCE [LARGE SCALE GENOMIC DNA]</scope>
    <source>
        <strain evidence="2 3">NBRC 13994</strain>
    </source>
</reference>
<keyword evidence="3" id="KW-1185">Reference proteome</keyword>
<feature type="transmembrane region" description="Helical" evidence="1">
    <location>
        <begin position="33"/>
        <end position="57"/>
    </location>
</feature>
<organism evidence="2 3">
    <name type="scientific">Paractinoplanes deccanensis</name>
    <dbReference type="NCBI Taxonomy" id="113561"/>
    <lineage>
        <taxon>Bacteria</taxon>
        <taxon>Bacillati</taxon>
        <taxon>Actinomycetota</taxon>
        <taxon>Actinomycetes</taxon>
        <taxon>Micromonosporales</taxon>
        <taxon>Micromonosporaceae</taxon>
        <taxon>Paractinoplanes</taxon>
    </lineage>
</organism>
<keyword evidence="1" id="KW-1133">Transmembrane helix</keyword>
<dbReference type="Proteomes" id="UP000609879">
    <property type="component" value="Unassembled WGS sequence"/>
</dbReference>
<keyword evidence="1" id="KW-0472">Membrane</keyword>
<proteinExistence type="predicted"/>
<feature type="transmembrane region" description="Helical" evidence="1">
    <location>
        <begin position="77"/>
        <end position="99"/>
    </location>
</feature>